<feature type="transmembrane region" description="Helical" evidence="5">
    <location>
        <begin position="149"/>
        <end position="169"/>
    </location>
</feature>
<name>A0A6G9YEC7_9NOCA</name>
<feature type="transmembrane region" description="Helical" evidence="5">
    <location>
        <begin position="266"/>
        <end position="283"/>
    </location>
</feature>
<reference evidence="7 8" key="1">
    <citation type="journal article" date="2019" name="ACS Chem. Biol.">
        <title>Identification and Mobilization of a Cryptic Antibiotic Biosynthesis Gene Locus from a Human-Pathogenic Nocardia Isolate.</title>
        <authorList>
            <person name="Herisse M."/>
            <person name="Ishida K."/>
            <person name="Porter J.L."/>
            <person name="Howden B."/>
            <person name="Hertweck C."/>
            <person name="Stinear T.P."/>
            <person name="Pidot S.J."/>
        </authorList>
    </citation>
    <scope>NUCLEOTIDE SEQUENCE [LARGE SCALE GENOMIC DNA]</scope>
    <source>
        <strain evidence="7 8">AUSMDU00012717</strain>
    </source>
</reference>
<dbReference type="AlphaFoldDB" id="A0A6G9YEC7"/>
<dbReference type="PANTHER" id="PTHR23534">
    <property type="entry name" value="MFS PERMEASE"/>
    <property type="match status" value="1"/>
</dbReference>
<keyword evidence="3 5" id="KW-1133">Transmembrane helix</keyword>
<evidence type="ECO:0000256" key="1">
    <source>
        <dbReference type="ARBA" id="ARBA00004651"/>
    </source>
</evidence>
<dbReference type="Pfam" id="PF07690">
    <property type="entry name" value="MFS_1"/>
    <property type="match status" value="1"/>
</dbReference>
<proteinExistence type="predicted"/>
<evidence type="ECO:0000313" key="7">
    <source>
        <dbReference type="EMBL" id="QIS11480.1"/>
    </source>
</evidence>
<feature type="domain" description="Major facilitator superfamily (MFS) profile" evidence="6">
    <location>
        <begin position="25"/>
        <end position="406"/>
    </location>
</feature>
<dbReference type="PANTHER" id="PTHR23534:SF1">
    <property type="entry name" value="MAJOR FACILITATOR SUPERFAMILY PROTEIN"/>
    <property type="match status" value="1"/>
</dbReference>
<accession>A0A6G9YEC7</accession>
<feature type="transmembrane region" description="Helical" evidence="5">
    <location>
        <begin position="90"/>
        <end position="110"/>
    </location>
</feature>
<keyword evidence="2 5" id="KW-0812">Transmembrane</keyword>
<evidence type="ECO:0000259" key="6">
    <source>
        <dbReference type="PROSITE" id="PS50850"/>
    </source>
</evidence>
<dbReference type="KEGG" id="nah:F5544_18030"/>
<dbReference type="InterPro" id="IPR020846">
    <property type="entry name" value="MFS_dom"/>
</dbReference>
<feature type="transmembrane region" description="Helical" evidence="5">
    <location>
        <begin position="64"/>
        <end position="83"/>
    </location>
</feature>
<dbReference type="SUPFAM" id="SSF103473">
    <property type="entry name" value="MFS general substrate transporter"/>
    <property type="match status" value="1"/>
</dbReference>
<evidence type="ECO:0000256" key="2">
    <source>
        <dbReference type="ARBA" id="ARBA00022692"/>
    </source>
</evidence>
<organism evidence="7 8">
    <name type="scientific">Nocardia arthritidis</name>
    <dbReference type="NCBI Taxonomy" id="228602"/>
    <lineage>
        <taxon>Bacteria</taxon>
        <taxon>Bacillati</taxon>
        <taxon>Actinomycetota</taxon>
        <taxon>Actinomycetes</taxon>
        <taxon>Mycobacteriales</taxon>
        <taxon>Nocardiaceae</taxon>
        <taxon>Nocardia</taxon>
    </lineage>
</organism>
<dbReference type="Proteomes" id="UP000503540">
    <property type="component" value="Chromosome"/>
</dbReference>
<feature type="transmembrane region" description="Helical" evidence="5">
    <location>
        <begin position="320"/>
        <end position="341"/>
    </location>
</feature>
<protein>
    <submittedName>
        <fullName evidence="7">MFS transporter</fullName>
    </submittedName>
</protein>
<keyword evidence="4 5" id="KW-0472">Membrane</keyword>
<gene>
    <name evidence="7" type="ORF">F5544_18030</name>
</gene>
<evidence type="ECO:0000256" key="4">
    <source>
        <dbReference type="ARBA" id="ARBA00023136"/>
    </source>
</evidence>
<feature type="transmembrane region" description="Helical" evidence="5">
    <location>
        <begin position="231"/>
        <end position="254"/>
    </location>
</feature>
<feature type="transmembrane region" description="Helical" evidence="5">
    <location>
        <begin position="26"/>
        <end position="52"/>
    </location>
</feature>
<feature type="transmembrane region" description="Helical" evidence="5">
    <location>
        <begin position="295"/>
        <end position="314"/>
    </location>
</feature>
<keyword evidence="8" id="KW-1185">Reference proteome</keyword>
<dbReference type="GO" id="GO:0005886">
    <property type="term" value="C:plasma membrane"/>
    <property type="evidence" value="ECO:0007669"/>
    <property type="project" value="UniProtKB-SubCell"/>
</dbReference>
<feature type="transmembrane region" description="Helical" evidence="5">
    <location>
        <begin position="116"/>
        <end position="137"/>
    </location>
</feature>
<evidence type="ECO:0000256" key="5">
    <source>
        <dbReference type="SAM" id="Phobius"/>
    </source>
</evidence>
<dbReference type="RefSeq" id="WP_167474280.1">
    <property type="nucleotide sequence ID" value="NZ_CP046172.1"/>
</dbReference>
<dbReference type="InterPro" id="IPR036259">
    <property type="entry name" value="MFS_trans_sf"/>
</dbReference>
<evidence type="ECO:0000313" key="8">
    <source>
        <dbReference type="Proteomes" id="UP000503540"/>
    </source>
</evidence>
<sequence>MSGVKPSAPGPVERAESVASTRRRSLATLFAGAVLMNTGAVGLSTVATMFAAEQAGPGASGLSNAALVLGTAAGALSTSALLARHGRRTALLVMYCAAGLGGVVATVGALRSSLPTLLVGVLVFGGGYGATQLSRYVAAAVMPDHRRGFGVSLIVWAGTVGAVAGPALIAPASAAADGVRLPGLSGPVALSAIFAVATVAVTVALPHAAGRADDGRPERSSLWSALRARTVLAPLVAMVAAQAVMVSVMTMTPVQMRHLGSGLDTVGWVISAHMAGMYALAPVSGRIVDRWGGRVAMTAGLAVLLVAAITVVAAPGSYRLWIPIGLFLVGYGWNLVFVGGSGTLSRDLPTGERARLQGRVDAVVWASSALASLSAGQLFAAGGFRLVAVVAAVVAGVVPLVVVRHRGGGRR</sequence>
<dbReference type="InterPro" id="IPR011701">
    <property type="entry name" value="MFS"/>
</dbReference>
<dbReference type="GO" id="GO:0022857">
    <property type="term" value="F:transmembrane transporter activity"/>
    <property type="evidence" value="ECO:0007669"/>
    <property type="project" value="InterPro"/>
</dbReference>
<dbReference type="PROSITE" id="PS50850">
    <property type="entry name" value="MFS"/>
    <property type="match status" value="1"/>
</dbReference>
<feature type="transmembrane region" description="Helical" evidence="5">
    <location>
        <begin position="386"/>
        <end position="403"/>
    </location>
</feature>
<dbReference type="EMBL" id="CP046172">
    <property type="protein sequence ID" value="QIS11480.1"/>
    <property type="molecule type" value="Genomic_DNA"/>
</dbReference>
<evidence type="ECO:0000256" key="3">
    <source>
        <dbReference type="ARBA" id="ARBA00022989"/>
    </source>
</evidence>
<comment type="subcellular location">
    <subcellularLocation>
        <location evidence="1">Cell membrane</location>
        <topology evidence="1">Multi-pass membrane protein</topology>
    </subcellularLocation>
</comment>
<feature type="transmembrane region" description="Helical" evidence="5">
    <location>
        <begin position="362"/>
        <end position="380"/>
    </location>
</feature>
<feature type="transmembrane region" description="Helical" evidence="5">
    <location>
        <begin position="189"/>
        <end position="210"/>
    </location>
</feature>
<dbReference type="Gene3D" id="1.20.1250.20">
    <property type="entry name" value="MFS general substrate transporter like domains"/>
    <property type="match status" value="1"/>
</dbReference>